<reference evidence="1 2" key="1">
    <citation type="submission" date="2018-10" db="EMBL/GenBank/DDBJ databases">
        <title>A high-quality apple genome assembly.</title>
        <authorList>
            <person name="Hu J."/>
        </authorList>
    </citation>
    <scope>NUCLEOTIDE SEQUENCE [LARGE SCALE GENOMIC DNA]</scope>
    <source>
        <strain evidence="2">cv. HFTH1</strain>
        <tissue evidence="1">Young leaf</tissue>
    </source>
</reference>
<dbReference type="EMBL" id="RDQH01000328">
    <property type="protein sequence ID" value="RXI06294.1"/>
    <property type="molecule type" value="Genomic_DNA"/>
</dbReference>
<dbReference type="Proteomes" id="UP000290289">
    <property type="component" value="Chromosome 2"/>
</dbReference>
<proteinExistence type="predicted"/>
<accession>A0A498KIQ6</accession>
<evidence type="ECO:0000313" key="2">
    <source>
        <dbReference type="Proteomes" id="UP000290289"/>
    </source>
</evidence>
<dbReference type="AlphaFoldDB" id="A0A498KIQ6"/>
<protein>
    <submittedName>
        <fullName evidence="1">Uncharacterized protein</fullName>
    </submittedName>
</protein>
<evidence type="ECO:0000313" key="1">
    <source>
        <dbReference type="EMBL" id="RXI06294.1"/>
    </source>
</evidence>
<comment type="caution">
    <text evidence="1">The sequence shown here is derived from an EMBL/GenBank/DDBJ whole genome shotgun (WGS) entry which is preliminary data.</text>
</comment>
<keyword evidence="2" id="KW-1185">Reference proteome</keyword>
<name>A0A498KIQ6_MALDO</name>
<gene>
    <name evidence="1" type="ORF">DVH24_018336</name>
</gene>
<organism evidence="1 2">
    <name type="scientific">Malus domestica</name>
    <name type="common">Apple</name>
    <name type="synonym">Pyrus malus</name>
    <dbReference type="NCBI Taxonomy" id="3750"/>
    <lineage>
        <taxon>Eukaryota</taxon>
        <taxon>Viridiplantae</taxon>
        <taxon>Streptophyta</taxon>
        <taxon>Embryophyta</taxon>
        <taxon>Tracheophyta</taxon>
        <taxon>Spermatophyta</taxon>
        <taxon>Magnoliopsida</taxon>
        <taxon>eudicotyledons</taxon>
        <taxon>Gunneridae</taxon>
        <taxon>Pentapetalae</taxon>
        <taxon>rosids</taxon>
        <taxon>fabids</taxon>
        <taxon>Rosales</taxon>
        <taxon>Rosaceae</taxon>
        <taxon>Amygdaloideae</taxon>
        <taxon>Maleae</taxon>
        <taxon>Malus</taxon>
    </lineage>
</organism>
<sequence>MEPEASELPKGLVLGRDGNIHLRITPLGDVGCYNLRLSALHFRCSSSALLFCVVTVKPRQYFILYNKTKMNSNIKC</sequence>